<feature type="domain" description="Lon N-terminal" evidence="1">
    <location>
        <begin position="5"/>
        <end position="188"/>
    </location>
</feature>
<dbReference type="eggNOG" id="COG0466">
    <property type="taxonomic scope" value="Bacteria"/>
</dbReference>
<dbReference type="SMART" id="SM00464">
    <property type="entry name" value="LON"/>
    <property type="match status" value="1"/>
</dbReference>
<dbReference type="InterPro" id="IPR015947">
    <property type="entry name" value="PUA-like_sf"/>
</dbReference>
<evidence type="ECO:0000313" key="3">
    <source>
        <dbReference type="Proteomes" id="UP000006683"/>
    </source>
</evidence>
<dbReference type="Proteomes" id="UP000006683">
    <property type="component" value="Chromosome"/>
</dbReference>
<dbReference type="InterPro" id="IPR003111">
    <property type="entry name" value="Lon_prtase_N"/>
</dbReference>
<evidence type="ECO:0000313" key="2">
    <source>
        <dbReference type="EMBL" id="ADN74691.1"/>
    </source>
</evidence>
<dbReference type="GeneID" id="67180718"/>
<dbReference type="EMBL" id="CP002209">
    <property type="protein sequence ID" value="ADN74691.1"/>
    <property type="molecule type" value="Genomic_DNA"/>
</dbReference>
<dbReference type="OrthoDB" id="8558970at2"/>
<dbReference type="STRING" id="550540.Fbal_0477"/>
<sequence length="190" mass="21501">MKRIEAALLPIDDPVLPEGRKELRIVTPGQLRMVAASLKDGSSLAVCMSREEGDMPCYPIATLVDVVDFFQLDDDTLSVVVEGRQRVRVLNTWAAPDGVWMGETLTMTNWPSFPLDNNFSVLGEALRRLYEAQPELGHLYHDPHLEDASWVSQRWLEVLPLVEQEKQRLMGQPDCGKTMQYVLSLILSHQ</sequence>
<protein>
    <submittedName>
        <fullName evidence="2">Peptidase S16 lon domain protein</fullName>
    </submittedName>
</protein>
<accession>E1SP42</accession>
<dbReference type="AlphaFoldDB" id="E1SP42"/>
<name>E1SP42_FERBD</name>
<dbReference type="Gene3D" id="1.10.4060.10">
    <property type="entry name" value="BPP1347 like domain"/>
    <property type="match status" value="1"/>
</dbReference>
<reference evidence="2 3" key="1">
    <citation type="journal article" date="2010" name="Stand. Genomic Sci.">
        <title>Complete genome sequence of Ferrimonas balearica type strain (PAT).</title>
        <authorList>
            <person name="Nolan M."/>
            <person name="Sikorski J."/>
            <person name="Davenport K."/>
            <person name="Lucas S."/>
            <person name="Glavina Del Rio T."/>
            <person name="Tice H."/>
            <person name="Cheng J."/>
            <person name="Goodwin L."/>
            <person name="Pitluck S."/>
            <person name="Liolios K."/>
            <person name="Ivanova N."/>
            <person name="Mavromatis K."/>
            <person name="Ovchinnikova G."/>
            <person name="Pati A."/>
            <person name="Chen A."/>
            <person name="Palaniappan K."/>
            <person name="Land M."/>
            <person name="Hauser L."/>
            <person name="Chang Y."/>
            <person name="Jeffries C."/>
            <person name="Tapia R."/>
            <person name="Brettin T."/>
            <person name="Detter J."/>
            <person name="Han C."/>
            <person name="Yasawong M."/>
            <person name="Rohde M."/>
            <person name="Tindall B."/>
            <person name="Goker M."/>
            <person name="Woyke T."/>
            <person name="Bristow J."/>
            <person name="Eisen J."/>
            <person name="Markowitz V."/>
            <person name="Hugenholtz P."/>
            <person name="Kyrpides N."/>
            <person name="Klenk H."/>
            <person name="Lapidus A."/>
        </authorList>
    </citation>
    <scope>NUCLEOTIDE SEQUENCE [LARGE SCALE GENOMIC DNA]</scope>
    <source>
        <strain evidence="3">DSM 9799 / CCM 4581 / KCTC 23876 / PAT</strain>
    </source>
</reference>
<dbReference type="Gene3D" id="2.30.130.40">
    <property type="entry name" value="LON domain-like"/>
    <property type="match status" value="1"/>
</dbReference>
<dbReference type="KEGG" id="fbl:Fbal_0477"/>
<dbReference type="Pfam" id="PF02190">
    <property type="entry name" value="LON_substr_bdg"/>
    <property type="match status" value="1"/>
</dbReference>
<proteinExistence type="predicted"/>
<evidence type="ECO:0000259" key="1">
    <source>
        <dbReference type="SMART" id="SM00464"/>
    </source>
</evidence>
<gene>
    <name evidence="2" type="ordered locus">Fbal_0477</name>
</gene>
<dbReference type="InterPro" id="IPR046336">
    <property type="entry name" value="Lon_prtase_N_sf"/>
</dbReference>
<organism evidence="2 3">
    <name type="scientific">Ferrimonas balearica (strain DSM 9799 / CCM 4581 / KCTC 23876 / PAT)</name>
    <dbReference type="NCBI Taxonomy" id="550540"/>
    <lineage>
        <taxon>Bacteria</taxon>
        <taxon>Pseudomonadati</taxon>
        <taxon>Pseudomonadota</taxon>
        <taxon>Gammaproteobacteria</taxon>
        <taxon>Alteromonadales</taxon>
        <taxon>Ferrimonadaceae</taxon>
        <taxon>Ferrimonas</taxon>
    </lineage>
</organism>
<dbReference type="SUPFAM" id="SSF88697">
    <property type="entry name" value="PUA domain-like"/>
    <property type="match status" value="1"/>
</dbReference>
<keyword evidence="3" id="KW-1185">Reference proteome</keyword>
<dbReference type="RefSeq" id="WP_013343997.1">
    <property type="nucleotide sequence ID" value="NC_014541.1"/>
</dbReference>
<dbReference type="HOGENOM" id="CLU_048359_3_1_6"/>